<dbReference type="Proteomes" id="UP000016368">
    <property type="component" value="Unassembled WGS sequence"/>
</dbReference>
<keyword evidence="3" id="KW-1185">Reference proteome</keyword>
<dbReference type="STRING" id="887062.HGR_01407"/>
<dbReference type="PANTHER" id="PTHR30050">
    <property type="entry name" value="CHROMOSOMAL REPLICATION INITIATOR PROTEIN DNAA"/>
    <property type="match status" value="1"/>
</dbReference>
<dbReference type="eggNOG" id="COG0593">
    <property type="taxonomic scope" value="Bacteria"/>
</dbReference>
<name>F3KPC4_9BURK</name>
<dbReference type="GO" id="GO:0032297">
    <property type="term" value="P:negative regulation of DNA-templated DNA replication initiation"/>
    <property type="evidence" value="ECO:0007669"/>
    <property type="project" value="InterPro"/>
</dbReference>
<dbReference type="RefSeq" id="WP_006296250.1">
    <property type="nucleotide sequence ID" value="NZ_AEGR01000018.1"/>
</dbReference>
<dbReference type="NCBIfam" id="TIGR03420">
    <property type="entry name" value="DnaA_homol_Hda"/>
    <property type="match status" value="1"/>
</dbReference>
<dbReference type="InterPro" id="IPR017788">
    <property type="entry name" value="Hda"/>
</dbReference>
<dbReference type="Gene3D" id="3.40.50.300">
    <property type="entry name" value="P-loop containing nucleotide triphosphate hydrolases"/>
    <property type="match status" value="1"/>
</dbReference>
<accession>F3KPC4</accession>
<dbReference type="AlphaFoldDB" id="F3KPC4"/>
<dbReference type="SUPFAM" id="SSF52540">
    <property type="entry name" value="P-loop containing nucleoside triphosphate hydrolases"/>
    <property type="match status" value="1"/>
</dbReference>
<dbReference type="EMBL" id="AEGR01000018">
    <property type="protein sequence ID" value="EGI78365.1"/>
    <property type="molecule type" value="Genomic_DNA"/>
</dbReference>
<dbReference type="InterPro" id="IPR027417">
    <property type="entry name" value="P-loop_NTPase"/>
</dbReference>
<reference evidence="2 3" key="1">
    <citation type="journal article" date="2011" name="EMBO J.">
        <title>Structural diversity of bacterial flagellar motors.</title>
        <authorList>
            <person name="Chen S."/>
            <person name="Beeby M."/>
            <person name="Murphy G.E."/>
            <person name="Leadbetter J.R."/>
            <person name="Hendrixson D.R."/>
            <person name="Briegel A."/>
            <person name="Li Z."/>
            <person name="Shi J."/>
            <person name="Tocheva E.I."/>
            <person name="Muller A."/>
            <person name="Dobro M.J."/>
            <person name="Jensen G.J."/>
        </authorList>
    </citation>
    <scope>NUCLEOTIDE SEQUENCE [LARGE SCALE GENOMIC DNA]</scope>
    <source>
        <strain evidence="2 3">ATCC 19624</strain>
    </source>
</reference>
<dbReference type="Gene3D" id="1.10.8.60">
    <property type="match status" value="1"/>
</dbReference>
<evidence type="ECO:0000313" key="3">
    <source>
        <dbReference type="Proteomes" id="UP000016368"/>
    </source>
</evidence>
<organism evidence="2 3">
    <name type="scientific">Hylemonella gracilis ATCC 19624</name>
    <dbReference type="NCBI Taxonomy" id="887062"/>
    <lineage>
        <taxon>Bacteria</taxon>
        <taxon>Pseudomonadati</taxon>
        <taxon>Pseudomonadota</taxon>
        <taxon>Betaproteobacteria</taxon>
        <taxon>Burkholderiales</taxon>
        <taxon>Comamonadaceae</taxon>
        <taxon>Hylemonella</taxon>
    </lineage>
</organism>
<evidence type="ECO:0000313" key="2">
    <source>
        <dbReference type="EMBL" id="EGI78365.1"/>
    </source>
</evidence>
<dbReference type="Pfam" id="PF22688">
    <property type="entry name" value="Hda_lid"/>
    <property type="match status" value="1"/>
</dbReference>
<dbReference type="GO" id="GO:0003688">
    <property type="term" value="F:DNA replication origin binding"/>
    <property type="evidence" value="ECO:0007669"/>
    <property type="project" value="TreeGrafter"/>
</dbReference>
<dbReference type="PANTHER" id="PTHR30050:SF5">
    <property type="entry name" value="DNAA REGULATORY INACTIVATOR HDA"/>
    <property type="match status" value="1"/>
</dbReference>
<feature type="domain" description="Hda lid" evidence="1">
    <location>
        <begin position="166"/>
        <end position="228"/>
    </location>
</feature>
<comment type="caution">
    <text evidence="2">The sequence shown here is derived from an EMBL/GenBank/DDBJ whole genome shotgun (WGS) entry which is preliminary data.</text>
</comment>
<proteinExistence type="predicted"/>
<gene>
    <name evidence="2" type="ORF">HGR_01407</name>
</gene>
<sequence length="231" mass="24993">MKQIALDIRVADGPTFANFLPGPNEVVLSHLRAWAESADGTEGARAGAPVPDYLWGPAGSGKTHLLKAAREALQARGAGVGWLDAGMEEAPPFDEAWSAVLMDDVHLYTAGLQHVAFNWFVHAQASRMAVLAAGDAPPVGLTLREDLRTRLGWGHVHGLQLLGEAELRAVLRGAAQWRGLSLGEEVTDFMLTRFSRDLGSLMELLNQLDGYALRAQRPITIPLLKAMLEET</sequence>
<dbReference type="OrthoDB" id="9784878at2"/>
<protein>
    <submittedName>
        <fullName evidence="2">Chromosomal replication initiator DnaA</fullName>
    </submittedName>
</protein>
<dbReference type="GO" id="GO:0006270">
    <property type="term" value="P:DNA replication initiation"/>
    <property type="evidence" value="ECO:0007669"/>
    <property type="project" value="TreeGrafter"/>
</dbReference>
<evidence type="ECO:0000259" key="1">
    <source>
        <dbReference type="Pfam" id="PF22688"/>
    </source>
</evidence>
<dbReference type="InterPro" id="IPR055199">
    <property type="entry name" value="Hda_lid"/>
</dbReference>
<dbReference type="GO" id="GO:0005886">
    <property type="term" value="C:plasma membrane"/>
    <property type="evidence" value="ECO:0007669"/>
    <property type="project" value="TreeGrafter"/>
</dbReference>